<protein>
    <submittedName>
        <fullName evidence="3">Uncharacterized protein</fullName>
    </submittedName>
</protein>
<evidence type="ECO:0000313" key="2">
    <source>
        <dbReference type="EMBL" id="MBB6109892.1"/>
    </source>
</evidence>
<comment type="caution">
    <text evidence="3">The sequence shown here is derived from an EMBL/GenBank/DDBJ whole genome shotgun (WGS) entry which is preliminary data.</text>
</comment>
<keyword evidence="1" id="KW-1133">Transmembrane helix</keyword>
<sequence>MLNNYCFNNYIALVILKFNLLFTMSYNRDFTFKY</sequence>
<dbReference type="EMBL" id="JACHCA010000021">
    <property type="protein sequence ID" value="MBB6131200.1"/>
    <property type="molecule type" value="Genomic_DNA"/>
</dbReference>
<dbReference type="EMBL" id="JACHCB010000005">
    <property type="protein sequence ID" value="MBB6109892.1"/>
    <property type="molecule type" value="Genomic_DNA"/>
</dbReference>
<evidence type="ECO:0000313" key="4">
    <source>
        <dbReference type="Proteomes" id="UP000541583"/>
    </source>
</evidence>
<proteinExistence type="predicted"/>
<dbReference type="STRING" id="354630.SAMN05421821_105314"/>
<gene>
    <name evidence="3" type="ORF">HDF22_005351</name>
    <name evidence="2" type="ORF">HDF23_002641</name>
</gene>
<feature type="transmembrane region" description="Helical" evidence="1">
    <location>
        <begin position="7"/>
        <end position="26"/>
    </location>
</feature>
<dbReference type="Proteomes" id="UP000548326">
    <property type="component" value="Unassembled WGS sequence"/>
</dbReference>
<accession>A0A1N6YXB4</accession>
<evidence type="ECO:0000313" key="3">
    <source>
        <dbReference type="EMBL" id="MBB6131200.1"/>
    </source>
</evidence>
<organism evidence="3 5">
    <name type="scientific">Mucilaginibacter lappiensis</name>
    <dbReference type="NCBI Taxonomy" id="354630"/>
    <lineage>
        <taxon>Bacteria</taxon>
        <taxon>Pseudomonadati</taxon>
        <taxon>Bacteroidota</taxon>
        <taxon>Sphingobacteriia</taxon>
        <taxon>Sphingobacteriales</taxon>
        <taxon>Sphingobacteriaceae</taxon>
        <taxon>Mucilaginibacter</taxon>
    </lineage>
</organism>
<evidence type="ECO:0000256" key="1">
    <source>
        <dbReference type="SAM" id="Phobius"/>
    </source>
</evidence>
<keyword evidence="4" id="KW-1185">Reference proteome</keyword>
<keyword evidence="1" id="KW-0812">Transmembrane</keyword>
<dbReference type="AlphaFoldDB" id="A0A1N6YXB4"/>
<evidence type="ECO:0000313" key="5">
    <source>
        <dbReference type="Proteomes" id="UP000548326"/>
    </source>
</evidence>
<dbReference type="Proteomes" id="UP000541583">
    <property type="component" value="Unassembled WGS sequence"/>
</dbReference>
<name>A0A1N6YXB4_9SPHI</name>
<reference evidence="4 5" key="1">
    <citation type="submission" date="2020-08" db="EMBL/GenBank/DDBJ databases">
        <title>Genomic Encyclopedia of Type Strains, Phase IV (KMG-V): Genome sequencing to study the core and pangenomes of soil and plant-associated prokaryotes.</title>
        <authorList>
            <person name="Whitman W."/>
        </authorList>
    </citation>
    <scope>NUCLEOTIDE SEQUENCE [LARGE SCALE GENOMIC DNA]</scope>
    <source>
        <strain evidence="2 4">ANJLi2</strain>
        <strain evidence="3 5">MP601</strain>
    </source>
</reference>
<keyword evidence="1" id="KW-0472">Membrane</keyword>